<protein>
    <submittedName>
        <fullName evidence="2">Uncharacterized protein</fullName>
    </submittedName>
</protein>
<feature type="compositionally biased region" description="Pro residues" evidence="1">
    <location>
        <begin position="24"/>
        <end position="35"/>
    </location>
</feature>
<comment type="caution">
    <text evidence="2">The sequence shown here is derived from an EMBL/GenBank/DDBJ whole genome shotgun (WGS) entry which is preliminary data.</text>
</comment>
<feature type="region of interest" description="Disordered" evidence="1">
    <location>
        <begin position="1"/>
        <end position="35"/>
    </location>
</feature>
<dbReference type="EMBL" id="AIVF01000036">
    <property type="protein sequence ID" value="EOG24081.1"/>
    <property type="molecule type" value="Genomic_DNA"/>
</dbReference>
<gene>
    <name evidence="2" type="ORF">SMG_02179</name>
</gene>
<evidence type="ECO:0000313" key="3">
    <source>
        <dbReference type="Proteomes" id="UP000013834"/>
    </source>
</evidence>
<dbReference type="Proteomes" id="UP000013834">
    <property type="component" value="Unassembled WGS sequence"/>
</dbReference>
<accession>A0A829F7T5</accession>
<dbReference type="AlphaFoldDB" id="A0A829F7T5"/>
<reference evidence="2 3" key="1">
    <citation type="submission" date="2013-02" db="EMBL/GenBank/DDBJ databases">
        <title>The Genome Sequence of Enterococcus faecium VRE_84.</title>
        <authorList>
            <consortium name="The Broad Institute Genome Sequencing Platform"/>
            <consortium name="The Broad Institute Genome Sequencing Center for Infectious Disease"/>
            <person name="Earl A.M."/>
            <person name="Gilmore M.S."/>
            <person name="Lebreton F."/>
            <person name="Hammerum A.M."/>
            <person name="Jensen L.B."/>
            <person name="Guardabassi L."/>
            <person name="Walker B."/>
            <person name="Young S.K."/>
            <person name="Zeng Q."/>
            <person name="Gargeya S."/>
            <person name="Fitzgerald M."/>
            <person name="Haas B."/>
            <person name="Abouelleil A."/>
            <person name="Alvarado L."/>
            <person name="Arachchi H.M."/>
            <person name="Berlin A.M."/>
            <person name="Chapman S.B."/>
            <person name="Dewar J."/>
            <person name="Goldberg J."/>
            <person name="Griggs A."/>
            <person name="Gujja S."/>
            <person name="Hansen M."/>
            <person name="Howarth C."/>
            <person name="Imamovic A."/>
            <person name="Larimer J."/>
            <person name="McCowan C."/>
            <person name="Murphy C."/>
            <person name="Neiman D."/>
            <person name="Pearson M."/>
            <person name="Priest M."/>
            <person name="Roberts A."/>
            <person name="Saif S."/>
            <person name="Shea T."/>
            <person name="Sisk P."/>
            <person name="Sykes S."/>
            <person name="Wortman J."/>
            <person name="Nusbaum C."/>
            <person name="Birren B."/>
        </authorList>
    </citation>
    <scope>NUCLEOTIDE SEQUENCE [LARGE SCALE GENOMIC DNA]</scope>
    <source>
        <strain evidence="2 3">VRE 84</strain>
    </source>
</reference>
<proteinExistence type="predicted"/>
<organism evidence="2 3">
    <name type="scientific">Enterococcus faecium EnGen0180</name>
    <dbReference type="NCBI Taxonomy" id="1157475"/>
    <lineage>
        <taxon>Bacteria</taxon>
        <taxon>Bacillati</taxon>
        <taxon>Bacillota</taxon>
        <taxon>Bacilli</taxon>
        <taxon>Lactobacillales</taxon>
        <taxon>Enterococcaceae</taxon>
        <taxon>Enterococcus</taxon>
    </lineage>
</organism>
<feature type="compositionally biased region" description="Basic and acidic residues" evidence="1">
    <location>
        <begin position="1"/>
        <end position="22"/>
    </location>
</feature>
<evidence type="ECO:0000313" key="2">
    <source>
        <dbReference type="EMBL" id="EOG24081.1"/>
    </source>
</evidence>
<sequence length="35" mass="3902">MIFASRETRTVKTGEKRNDGKKGPTPPPARPQPRP</sequence>
<name>A0A829F7T5_ENTFC</name>
<evidence type="ECO:0000256" key="1">
    <source>
        <dbReference type="SAM" id="MobiDB-lite"/>
    </source>
</evidence>